<feature type="compositionally biased region" description="Basic and acidic residues" evidence="1">
    <location>
        <begin position="1"/>
        <end position="12"/>
    </location>
</feature>
<dbReference type="InterPro" id="IPR036770">
    <property type="entry name" value="Ankyrin_rpt-contain_sf"/>
</dbReference>
<dbReference type="EMBL" id="GL433848">
    <property type="protein sequence ID" value="EFN54371.1"/>
    <property type="molecule type" value="Genomic_DNA"/>
</dbReference>
<dbReference type="Gene3D" id="1.25.40.20">
    <property type="entry name" value="Ankyrin repeat-containing domain"/>
    <property type="match status" value="1"/>
</dbReference>
<reference evidence="2 3" key="1">
    <citation type="journal article" date="2010" name="Plant Cell">
        <title>The Chlorella variabilis NC64A genome reveals adaptation to photosymbiosis, coevolution with viruses, and cryptic sex.</title>
        <authorList>
            <person name="Blanc G."/>
            <person name="Duncan G."/>
            <person name="Agarkova I."/>
            <person name="Borodovsky M."/>
            <person name="Gurnon J."/>
            <person name="Kuo A."/>
            <person name="Lindquist E."/>
            <person name="Lucas S."/>
            <person name="Pangilinan J."/>
            <person name="Polle J."/>
            <person name="Salamov A."/>
            <person name="Terry A."/>
            <person name="Yamada T."/>
            <person name="Dunigan D.D."/>
            <person name="Grigoriev I.V."/>
            <person name="Claverie J.M."/>
            <person name="Van Etten J.L."/>
        </authorList>
    </citation>
    <scope>NUCLEOTIDE SEQUENCE [LARGE SCALE GENOMIC DNA]</scope>
    <source>
        <strain evidence="2 3">NC64A</strain>
    </source>
</reference>
<evidence type="ECO:0000256" key="1">
    <source>
        <dbReference type="SAM" id="MobiDB-lite"/>
    </source>
</evidence>
<feature type="compositionally biased region" description="Low complexity" evidence="1">
    <location>
        <begin position="37"/>
        <end position="51"/>
    </location>
</feature>
<dbReference type="InParanoid" id="E1ZIP6"/>
<protein>
    <submittedName>
        <fullName evidence="2">Uncharacterized protein</fullName>
    </submittedName>
</protein>
<dbReference type="OrthoDB" id="541596at2759"/>
<gene>
    <name evidence="2" type="ORF">CHLNCDRAFT_135658</name>
</gene>
<dbReference type="SUPFAM" id="SSF48403">
    <property type="entry name" value="Ankyrin repeat"/>
    <property type="match status" value="1"/>
</dbReference>
<dbReference type="GeneID" id="17353730"/>
<sequence>MAMATRDVEKENAVQNEASPRVAGPVSGGSGGRKRTTGCAAASPGPAACAATDEEPKGADGSGGGSAQPEGVSMEGLPSWCDRPLVTREHFPEDAVVDAFCLLPGHPLLALAAEGQAPLLGKVLENGGDPDARDSRGYTVLLEAGASLQVVDAAGRTAGELAQAAGHADVADMLRQHEEVQRALREQRLKQLEHSQEQAEMVDAAC</sequence>
<dbReference type="RefSeq" id="XP_005846473.1">
    <property type="nucleotide sequence ID" value="XM_005846411.1"/>
</dbReference>
<feature type="region of interest" description="Disordered" evidence="1">
    <location>
        <begin position="1"/>
        <end position="76"/>
    </location>
</feature>
<evidence type="ECO:0000313" key="2">
    <source>
        <dbReference type="EMBL" id="EFN54371.1"/>
    </source>
</evidence>
<name>E1ZIP6_CHLVA</name>
<dbReference type="AlphaFoldDB" id="E1ZIP6"/>
<keyword evidence="3" id="KW-1185">Reference proteome</keyword>
<proteinExistence type="predicted"/>
<organism evidence="3">
    <name type="scientific">Chlorella variabilis</name>
    <name type="common">Green alga</name>
    <dbReference type="NCBI Taxonomy" id="554065"/>
    <lineage>
        <taxon>Eukaryota</taxon>
        <taxon>Viridiplantae</taxon>
        <taxon>Chlorophyta</taxon>
        <taxon>core chlorophytes</taxon>
        <taxon>Trebouxiophyceae</taxon>
        <taxon>Chlorellales</taxon>
        <taxon>Chlorellaceae</taxon>
        <taxon>Chlorella clade</taxon>
        <taxon>Chlorella</taxon>
    </lineage>
</organism>
<dbReference type="KEGG" id="cvr:CHLNCDRAFT_135658"/>
<evidence type="ECO:0000313" key="3">
    <source>
        <dbReference type="Proteomes" id="UP000008141"/>
    </source>
</evidence>
<accession>E1ZIP6</accession>
<dbReference type="Proteomes" id="UP000008141">
    <property type="component" value="Unassembled WGS sequence"/>
</dbReference>